<feature type="domain" description="Rhodanese" evidence="2">
    <location>
        <begin position="11"/>
        <end position="132"/>
    </location>
</feature>
<proteinExistence type="predicted"/>
<reference evidence="3 4" key="1">
    <citation type="submission" date="2020-01" db="EMBL/GenBank/DDBJ databases">
        <authorList>
            <person name="Gulvik C.A."/>
            <person name="Batra D.G."/>
        </authorList>
    </citation>
    <scope>NUCLEOTIDE SEQUENCE [LARGE SCALE GENOMIC DNA]</scope>
    <source>
        <strain evidence="3 4">W9323</strain>
    </source>
</reference>
<dbReference type="InterPro" id="IPR001763">
    <property type="entry name" value="Rhodanese-like_dom"/>
</dbReference>
<dbReference type="Pfam" id="PF26341">
    <property type="entry name" value="AAA_SelU"/>
    <property type="match status" value="1"/>
</dbReference>
<dbReference type="PROSITE" id="PS50206">
    <property type="entry name" value="RHODANESE_3"/>
    <property type="match status" value="1"/>
</dbReference>
<dbReference type="SUPFAM" id="SSF52540">
    <property type="entry name" value="P-loop containing nucleoside triphosphate hydrolases"/>
    <property type="match status" value="1"/>
</dbReference>
<name>A0A7D4B384_9BACL</name>
<dbReference type="Gene3D" id="3.40.250.10">
    <property type="entry name" value="Rhodanese-like domain"/>
    <property type="match status" value="1"/>
</dbReference>
<dbReference type="Pfam" id="PF00581">
    <property type="entry name" value="Rhodanese"/>
    <property type="match status" value="1"/>
</dbReference>
<accession>A0A7D4B384</accession>
<gene>
    <name evidence="3" type="primary">mnmH</name>
    <name evidence="3" type="ORF">GXN76_11945</name>
</gene>
<dbReference type="InterPro" id="IPR017582">
    <property type="entry name" value="SelU"/>
</dbReference>
<dbReference type="NCBIfam" id="NF008750">
    <property type="entry name" value="PRK11784.1-2"/>
    <property type="match status" value="1"/>
</dbReference>
<dbReference type="AlphaFoldDB" id="A0A7D4B384"/>
<organism evidence="3 4">
    <name type="scientific">Kroppenstedtia pulmonis</name>
    <dbReference type="NCBI Taxonomy" id="1380685"/>
    <lineage>
        <taxon>Bacteria</taxon>
        <taxon>Bacillati</taxon>
        <taxon>Bacillota</taxon>
        <taxon>Bacilli</taxon>
        <taxon>Bacillales</taxon>
        <taxon>Thermoactinomycetaceae</taxon>
        <taxon>Kroppenstedtia</taxon>
    </lineage>
</organism>
<evidence type="ECO:0000256" key="1">
    <source>
        <dbReference type="ARBA" id="ARBA00023266"/>
    </source>
</evidence>
<dbReference type="InterPro" id="IPR027417">
    <property type="entry name" value="P-loop_NTPase"/>
</dbReference>
<sequence>MKDIHIQEAFNQKDIRWIDVRSPGEYSTATIPGAVNIPLFTDEERAQVGTLYKKQGREQAIHLGLELVSPKIPGLIRQIQTATEGKTPLFFCWRGGMRSQTMAIFMDLIQQPPFRLIGGYRSYREWIKTRLKDYPLSAKMIVLHGLTGVGKTAVLHQLEALGAPVLDLEGMAGHRGSAFGSLGEVTPRNQRMFDSFLYLKLESLKDEPFIFMEAESKRIGRVHMPDFLIAAKEQGIPVLLEASLTSRTRHLLETYLDTETDPERFHCEVKGALQRIERKLRPAIRKELNDAVHSRNYTFMVHTLLYHYYDPRYRHTQQFYEEQAYRRISSEQINQAARECFQLWTELKNQEKPAQALK</sequence>
<evidence type="ECO:0000259" key="2">
    <source>
        <dbReference type="PROSITE" id="PS50206"/>
    </source>
</evidence>
<dbReference type="EMBL" id="CP048104">
    <property type="protein sequence ID" value="QKG85106.1"/>
    <property type="molecule type" value="Genomic_DNA"/>
</dbReference>
<dbReference type="NCBIfam" id="TIGR03167">
    <property type="entry name" value="tRNA_sel_U_synt"/>
    <property type="match status" value="1"/>
</dbReference>
<keyword evidence="1" id="KW-0711">Selenium</keyword>
<dbReference type="Proteomes" id="UP000503088">
    <property type="component" value="Chromosome"/>
</dbReference>
<dbReference type="SMART" id="SM00450">
    <property type="entry name" value="RHOD"/>
    <property type="match status" value="1"/>
</dbReference>
<dbReference type="GO" id="GO:0002098">
    <property type="term" value="P:tRNA wobble uridine modification"/>
    <property type="evidence" value="ECO:0007669"/>
    <property type="project" value="InterPro"/>
</dbReference>
<dbReference type="PANTHER" id="PTHR30401">
    <property type="entry name" value="TRNA 2-SELENOURIDINE SYNTHASE"/>
    <property type="match status" value="1"/>
</dbReference>
<evidence type="ECO:0000313" key="3">
    <source>
        <dbReference type="EMBL" id="QKG85106.1"/>
    </source>
</evidence>
<keyword evidence="4" id="KW-1185">Reference proteome</keyword>
<dbReference type="GO" id="GO:0043828">
    <property type="term" value="F:tRNA 2-selenouridine synthase activity"/>
    <property type="evidence" value="ECO:0007669"/>
    <property type="project" value="InterPro"/>
</dbReference>
<dbReference type="PANTHER" id="PTHR30401:SF0">
    <property type="entry name" value="TRNA 2-SELENOURIDINE SYNTHASE"/>
    <property type="match status" value="1"/>
</dbReference>
<protein>
    <submittedName>
        <fullName evidence="3">tRNA 2-selenouridine(34) synthase MnmH</fullName>
    </submittedName>
</protein>
<dbReference type="InterPro" id="IPR058840">
    <property type="entry name" value="AAA_SelU"/>
</dbReference>
<dbReference type="KEGG" id="kpul:GXN76_11945"/>
<dbReference type="InterPro" id="IPR036873">
    <property type="entry name" value="Rhodanese-like_dom_sf"/>
</dbReference>
<dbReference type="RefSeq" id="WP_173223444.1">
    <property type="nucleotide sequence ID" value="NZ_CP048104.1"/>
</dbReference>
<evidence type="ECO:0000313" key="4">
    <source>
        <dbReference type="Proteomes" id="UP000503088"/>
    </source>
</evidence>
<dbReference type="SUPFAM" id="SSF52821">
    <property type="entry name" value="Rhodanese/Cell cycle control phosphatase"/>
    <property type="match status" value="1"/>
</dbReference>